<dbReference type="InterPro" id="IPR049671">
    <property type="entry name" value="Choice_anch_W"/>
</dbReference>
<accession>A0A0F5YLM1</accession>
<sequence>MITENKFIALSATLGLTLANVGLTQSATALQLEPVTSVPSDWTSLGWKVEGRAGVFGGADYEWAIGPNGAQADNTGQIYWDWENGVEVNWFLNWDGITASFGVENLNPVSYSISPHSQTVFEGFSLLTVAQTETGFVEAGTEIKLAVNQVNGIDVQGIFSQSLAPENGTDLNGFAWTSDTLISSLAGTARISWNQLNPNQAQARSRLDFQIVGFDINSTPASSIPEPSSILGLLTLGVLGLKHRFDENKARK</sequence>
<dbReference type="Pfam" id="PF07589">
    <property type="entry name" value="PEP-CTERM"/>
    <property type="match status" value="1"/>
</dbReference>
<evidence type="ECO:0000313" key="3">
    <source>
        <dbReference type="Proteomes" id="UP000033607"/>
    </source>
</evidence>
<dbReference type="PATRIC" id="fig|1637645.4.peg.5480"/>
<protein>
    <recommendedName>
        <fullName evidence="1">Ice-binding protein C-terminal domain-containing protein</fullName>
    </recommendedName>
</protein>
<dbReference type="Proteomes" id="UP000033607">
    <property type="component" value="Unassembled WGS sequence"/>
</dbReference>
<dbReference type="OrthoDB" id="453317at2"/>
<organism evidence="2 3">
    <name type="scientific">Limnoraphis robusta CS-951</name>
    <dbReference type="NCBI Taxonomy" id="1637645"/>
    <lineage>
        <taxon>Bacteria</taxon>
        <taxon>Bacillati</taxon>
        <taxon>Cyanobacteriota</taxon>
        <taxon>Cyanophyceae</taxon>
        <taxon>Oscillatoriophycideae</taxon>
        <taxon>Oscillatoriales</taxon>
        <taxon>Sirenicapillariaceae</taxon>
        <taxon>Limnoraphis</taxon>
    </lineage>
</organism>
<dbReference type="RefSeq" id="WP_046276994.1">
    <property type="nucleotide sequence ID" value="NZ_LATL02000276.1"/>
</dbReference>
<dbReference type="NCBIfam" id="NF041928">
    <property type="entry name" value="choice_anch_W"/>
    <property type="match status" value="1"/>
</dbReference>
<dbReference type="AlphaFoldDB" id="A0A0F5YLM1"/>
<dbReference type="EMBL" id="LATL02000276">
    <property type="protein sequence ID" value="KKD39537.1"/>
    <property type="molecule type" value="Genomic_DNA"/>
</dbReference>
<evidence type="ECO:0000313" key="2">
    <source>
        <dbReference type="EMBL" id="KKD39537.1"/>
    </source>
</evidence>
<gene>
    <name evidence="2" type="ORF">WN50_02865</name>
</gene>
<dbReference type="NCBIfam" id="TIGR02595">
    <property type="entry name" value="PEP_CTERM"/>
    <property type="match status" value="1"/>
</dbReference>
<reference evidence="2 3" key="1">
    <citation type="submission" date="2015-06" db="EMBL/GenBank/DDBJ databases">
        <title>Draft genome assembly of filamentous brackish cyanobacterium Limnoraphis robusta strain CS-951.</title>
        <authorList>
            <person name="Willis A."/>
            <person name="Parks M."/>
            <person name="Burford M.A."/>
        </authorList>
    </citation>
    <scope>NUCLEOTIDE SEQUENCE [LARGE SCALE GENOMIC DNA]</scope>
    <source>
        <strain evidence="2 3">CS-951</strain>
    </source>
</reference>
<dbReference type="InterPro" id="IPR013424">
    <property type="entry name" value="Ice-binding_C"/>
</dbReference>
<name>A0A0F5YLM1_9CYAN</name>
<proteinExistence type="predicted"/>
<comment type="caution">
    <text evidence="2">The sequence shown here is derived from an EMBL/GenBank/DDBJ whole genome shotgun (WGS) entry which is preliminary data.</text>
</comment>
<feature type="domain" description="Ice-binding protein C-terminal" evidence="1">
    <location>
        <begin position="223"/>
        <end position="241"/>
    </location>
</feature>
<evidence type="ECO:0000259" key="1">
    <source>
        <dbReference type="Pfam" id="PF07589"/>
    </source>
</evidence>